<evidence type="ECO:0000313" key="3">
    <source>
        <dbReference type="Proteomes" id="UP000501623"/>
    </source>
</evidence>
<evidence type="ECO:0000313" key="2">
    <source>
        <dbReference type="EMBL" id="QJX45806.1"/>
    </source>
</evidence>
<name>A0A6M6BC79_9BACT</name>
<evidence type="ECO:0000256" key="1">
    <source>
        <dbReference type="SAM" id="Phobius"/>
    </source>
</evidence>
<feature type="transmembrane region" description="Helical" evidence="1">
    <location>
        <begin position="12"/>
        <end position="33"/>
    </location>
</feature>
<dbReference type="EMBL" id="CP053538">
    <property type="protein sequence ID" value="QJX45806.1"/>
    <property type="molecule type" value="Genomic_DNA"/>
</dbReference>
<protein>
    <submittedName>
        <fullName evidence="2">Uncharacterized protein</fullName>
    </submittedName>
</protein>
<feature type="transmembrane region" description="Helical" evidence="1">
    <location>
        <begin position="39"/>
        <end position="59"/>
    </location>
</feature>
<keyword evidence="3" id="KW-1185">Reference proteome</keyword>
<proteinExistence type="predicted"/>
<gene>
    <name evidence="2" type="ORF">HMJ29_02190</name>
</gene>
<organism evidence="2 3">
    <name type="scientific">Hymenobacter taeanensis</name>
    <dbReference type="NCBI Taxonomy" id="2735321"/>
    <lineage>
        <taxon>Bacteria</taxon>
        <taxon>Pseudomonadati</taxon>
        <taxon>Bacteroidota</taxon>
        <taxon>Cytophagia</taxon>
        <taxon>Cytophagales</taxon>
        <taxon>Hymenobacteraceae</taxon>
        <taxon>Hymenobacter</taxon>
    </lineage>
</organism>
<accession>A0A6M6BC79</accession>
<dbReference type="Proteomes" id="UP000501623">
    <property type="component" value="Chromosome"/>
</dbReference>
<sequence length="66" mass="7720">MAVELVCLLLTYIPWLFVLTLPVYIILAAQLYFSEKPLWQKVAASFGPILLWLAALLLWKRFFSLY</sequence>
<dbReference type="RefSeq" id="WP_171589946.1">
    <property type="nucleotide sequence ID" value="NZ_CP053538.1"/>
</dbReference>
<keyword evidence="1" id="KW-0472">Membrane</keyword>
<keyword evidence="1" id="KW-0812">Transmembrane</keyword>
<keyword evidence="1" id="KW-1133">Transmembrane helix</keyword>
<dbReference type="KEGG" id="hts:HMJ29_02190"/>
<reference evidence="2 3" key="1">
    <citation type="submission" date="2020-05" db="EMBL/GenBank/DDBJ databases">
        <title>Complete genome sequence of Hymenobacter sp. TS19 in Coasted Sand Dune.</title>
        <authorList>
            <person name="Lee J.-H."/>
            <person name="Jung J.-H."/>
            <person name="Jeong S."/>
            <person name="Zhao L."/>
            <person name="Kim M.-K."/>
            <person name="Seo H.-S."/>
            <person name="Lim S."/>
        </authorList>
    </citation>
    <scope>NUCLEOTIDE SEQUENCE [LARGE SCALE GENOMIC DNA]</scope>
    <source>
        <strain evidence="2 3">TS19</strain>
    </source>
</reference>
<dbReference type="AlphaFoldDB" id="A0A6M6BC79"/>